<gene>
    <name evidence="3" type="ORF">EJB05_46539</name>
</gene>
<accession>A0A5J9TNB3</accession>
<name>A0A5J9TNB3_9POAL</name>
<dbReference type="PANTHER" id="PTHR33120:SF57">
    <property type="entry name" value="PIR2-LIKE HELICAL DOMAIN-CONTAINING PROTEIN"/>
    <property type="match status" value="1"/>
</dbReference>
<organism evidence="3 4">
    <name type="scientific">Eragrostis curvula</name>
    <name type="common">weeping love grass</name>
    <dbReference type="NCBI Taxonomy" id="38414"/>
    <lineage>
        <taxon>Eukaryota</taxon>
        <taxon>Viridiplantae</taxon>
        <taxon>Streptophyta</taxon>
        <taxon>Embryophyta</taxon>
        <taxon>Tracheophyta</taxon>
        <taxon>Spermatophyta</taxon>
        <taxon>Magnoliopsida</taxon>
        <taxon>Liliopsida</taxon>
        <taxon>Poales</taxon>
        <taxon>Poaceae</taxon>
        <taxon>PACMAD clade</taxon>
        <taxon>Chloridoideae</taxon>
        <taxon>Eragrostideae</taxon>
        <taxon>Eragrostidinae</taxon>
        <taxon>Eragrostis</taxon>
    </lineage>
</organism>
<feature type="domain" description="PIR2-like helical" evidence="2">
    <location>
        <begin position="255"/>
        <end position="404"/>
    </location>
</feature>
<dbReference type="PANTHER" id="PTHR33120">
    <property type="entry name" value="EXPRESSED PROTEIN-RELATED"/>
    <property type="match status" value="1"/>
</dbReference>
<dbReference type="InterPro" id="IPR022059">
    <property type="entry name" value="DUF3615"/>
</dbReference>
<evidence type="ECO:0000313" key="4">
    <source>
        <dbReference type="Proteomes" id="UP000324897"/>
    </source>
</evidence>
<feature type="domain" description="PIR2-like helical" evidence="2">
    <location>
        <begin position="58"/>
        <end position="134"/>
    </location>
</feature>
<dbReference type="InterPro" id="IPR046527">
    <property type="entry name" value="PIR2-like_helical"/>
</dbReference>
<sequence length="736" mass="82015">MKFSGRSSPSPSSNSIIYGPSDLEDTFLTHKDVEDEIQPVFAKIMELYATPEVAASYSDGFCFGLLDPISNIVVSAGGGEEGAEMQFVTEDMAVRSLGGLLAFLTYLFPYLPVVEAVRYLDAAGADAMVACLLIVRRRGMAEFNPCSATTMAAFEAALRCAAAAAQHPDPQQLVLVWKRLPRNLHRDNTKQDFTMDVLLDTINDGAGRTCTDDIGSGIAMEKPWDLARRRFDNTLVVIDKDLPPVRGAMKRMLLSTIHGFYLQALAMLPTDALRTQLHRSMLMGGYCYGPLDPVSNIIVNTLWYEHNFPMTSSKQVTLPHMISSTTQGLWRLIKTLWYEQRFPPTTQDPMITLQMISTECLWRVAARSLYGLVSFLCTRYPALTPDLALQRLLVAKADLQAADPNLQPLAERERNNIVPPDLGQLQCGAVVELSSPSASVEEAYAAAATAAFHPDPDAQQELLGSQKSMHALGVASEVLRDAPVISAKDIEFLSQLLIRCSRPSSIRKNNNQQQEQAGEACGKKRFSRLMSDCTVRYREKHDRVCDKVKTALDAFNEGQEFKYNVHVICGINEFVSGPDFSLDPEVRGYNPWTPFKYHHSHINFLATCAGSKPTLFFAECGNHETDKSWCIPLEPPRTLAEHVRCIYCECEGNRIVHPAVKGFHGRDIEFEKLLHGEALFKGTDKDNYSNDKIITRNPVDWVHSVRDEYIYSFNHVDAPSDSDDDSAKEDTLSYMG</sequence>
<dbReference type="Pfam" id="PF20235">
    <property type="entry name" value="PIR2-like_helical"/>
    <property type="match status" value="2"/>
</dbReference>
<reference evidence="3 4" key="1">
    <citation type="journal article" date="2019" name="Sci. Rep.">
        <title>A high-quality genome of Eragrostis curvula grass provides insights into Poaceae evolution and supports new strategies to enhance forage quality.</title>
        <authorList>
            <person name="Carballo J."/>
            <person name="Santos B.A.C.M."/>
            <person name="Zappacosta D."/>
            <person name="Garbus I."/>
            <person name="Selva J.P."/>
            <person name="Gallo C.A."/>
            <person name="Diaz A."/>
            <person name="Albertini E."/>
            <person name="Caccamo M."/>
            <person name="Echenique V."/>
        </authorList>
    </citation>
    <scope>NUCLEOTIDE SEQUENCE [LARGE SCALE GENOMIC DNA]</scope>
    <source>
        <strain evidence="4">cv. Victoria</strain>
        <tissue evidence="3">Leaf</tissue>
    </source>
</reference>
<evidence type="ECO:0000313" key="3">
    <source>
        <dbReference type="EMBL" id="TVU12873.1"/>
    </source>
</evidence>
<dbReference type="Pfam" id="PF12274">
    <property type="entry name" value="DUF3615"/>
    <property type="match status" value="1"/>
</dbReference>
<protein>
    <submittedName>
        <fullName evidence="3">Uncharacterized protein</fullName>
    </submittedName>
</protein>
<dbReference type="OrthoDB" id="688473at2759"/>
<keyword evidence="4" id="KW-1185">Reference proteome</keyword>
<evidence type="ECO:0000259" key="2">
    <source>
        <dbReference type="Pfam" id="PF20235"/>
    </source>
</evidence>
<feature type="non-terminal residue" evidence="3">
    <location>
        <position position="1"/>
    </location>
</feature>
<feature type="domain" description="DUF3615" evidence="1">
    <location>
        <begin position="548"/>
        <end position="658"/>
    </location>
</feature>
<proteinExistence type="predicted"/>
<evidence type="ECO:0000259" key="1">
    <source>
        <dbReference type="Pfam" id="PF12274"/>
    </source>
</evidence>
<comment type="caution">
    <text evidence="3">The sequence shown here is derived from an EMBL/GenBank/DDBJ whole genome shotgun (WGS) entry which is preliminary data.</text>
</comment>
<dbReference type="AlphaFoldDB" id="A0A5J9TNB3"/>
<dbReference type="Gramene" id="TVU12873">
    <property type="protein sequence ID" value="TVU12873"/>
    <property type="gene ID" value="EJB05_46539"/>
</dbReference>
<dbReference type="Proteomes" id="UP000324897">
    <property type="component" value="Chromosome 3"/>
</dbReference>
<dbReference type="EMBL" id="RWGY01000039">
    <property type="protein sequence ID" value="TVU12873.1"/>
    <property type="molecule type" value="Genomic_DNA"/>
</dbReference>